<evidence type="ECO:0000313" key="2">
    <source>
        <dbReference type="Proteomes" id="UP001597469"/>
    </source>
</evidence>
<evidence type="ECO:0000313" key="1">
    <source>
        <dbReference type="EMBL" id="MFD2572216.1"/>
    </source>
</evidence>
<comment type="caution">
    <text evidence="1">The sequence shown here is derived from an EMBL/GenBank/DDBJ whole genome shotgun (WGS) entry which is preliminary data.</text>
</comment>
<protein>
    <recommendedName>
        <fullName evidence="3">Type II toxin-antitoxin system RelE/ParE family toxin</fullName>
    </recommendedName>
</protein>
<proteinExistence type="predicted"/>
<name>A0ABW5M778_9BACT</name>
<dbReference type="RefSeq" id="WP_381524399.1">
    <property type="nucleotide sequence ID" value="NZ_JBHULN010000009.1"/>
</dbReference>
<keyword evidence="2" id="KW-1185">Reference proteome</keyword>
<reference evidence="2" key="1">
    <citation type="journal article" date="2019" name="Int. J. Syst. Evol. Microbiol.">
        <title>The Global Catalogue of Microorganisms (GCM) 10K type strain sequencing project: providing services to taxonomists for standard genome sequencing and annotation.</title>
        <authorList>
            <consortium name="The Broad Institute Genomics Platform"/>
            <consortium name="The Broad Institute Genome Sequencing Center for Infectious Disease"/>
            <person name="Wu L."/>
            <person name="Ma J."/>
        </authorList>
    </citation>
    <scope>NUCLEOTIDE SEQUENCE [LARGE SCALE GENOMIC DNA]</scope>
    <source>
        <strain evidence="2">KCTC 42805</strain>
    </source>
</reference>
<evidence type="ECO:0008006" key="3">
    <source>
        <dbReference type="Google" id="ProtNLM"/>
    </source>
</evidence>
<gene>
    <name evidence="1" type="ORF">ACFSUS_16350</name>
</gene>
<organism evidence="1 2">
    <name type="scientific">Spirosoma soli</name>
    <dbReference type="NCBI Taxonomy" id="1770529"/>
    <lineage>
        <taxon>Bacteria</taxon>
        <taxon>Pseudomonadati</taxon>
        <taxon>Bacteroidota</taxon>
        <taxon>Cytophagia</taxon>
        <taxon>Cytophagales</taxon>
        <taxon>Cytophagaceae</taxon>
        <taxon>Spirosoma</taxon>
    </lineage>
</organism>
<sequence>MKRLLIKKNTTINTPFGKAELFFQTKFADHVIENYRADLTKLDPAKRHHDLKFSDIASLLRGNVSVQPIKGDETQFEARGRHYLTLFHVAKRDDSDTLFAFIVTSYVTNEKRYLERYQNYLEDLRKTYRKD</sequence>
<dbReference type="Proteomes" id="UP001597469">
    <property type="component" value="Unassembled WGS sequence"/>
</dbReference>
<dbReference type="EMBL" id="JBHULN010000009">
    <property type="protein sequence ID" value="MFD2572216.1"/>
    <property type="molecule type" value="Genomic_DNA"/>
</dbReference>
<accession>A0ABW5M778</accession>